<protein>
    <submittedName>
        <fullName evidence="1">Uncharacterized protein</fullName>
    </submittedName>
</protein>
<organism evidence="1 2">
    <name type="scientific">Pistacia integerrima</name>
    <dbReference type="NCBI Taxonomy" id="434235"/>
    <lineage>
        <taxon>Eukaryota</taxon>
        <taxon>Viridiplantae</taxon>
        <taxon>Streptophyta</taxon>
        <taxon>Embryophyta</taxon>
        <taxon>Tracheophyta</taxon>
        <taxon>Spermatophyta</taxon>
        <taxon>Magnoliopsida</taxon>
        <taxon>eudicotyledons</taxon>
        <taxon>Gunneridae</taxon>
        <taxon>Pentapetalae</taxon>
        <taxon>rosids</taxon>
        <taxon>malvids</taxon>
        <taxon>Sapindales</taxon>
        <taxon>Anacardiaceae</taxon>
        <taxon>Pistacia</taxon>
    </lineage>
</organism>
<proteinExistence type="predicted"/>
<sequence>MNKVLLVTFQSKQRLMNDKTHHIISLYTSIQIPSLSFPSEMRHSLPSAPYKLTVTSSSKDPCSLTKQLPLSVSEESFEKIVMQHMLYSFGDDPNISNATSRNFDTCGGHSCGICHRFEADKAQDIGSKRGKLSVEDFLYLIREDMEGAGFAKTESLKQARKAFEVDEEKLASIE</sequence>
<evidence type="ECO:0000313" key="1">
    <source>
        <dbReference type="EMBL" id="KAJ0024087.1"/>
    </source>
</evidence>
<dbReference type="EMBL" id="CM047745">
    <property type="protein sequence ID" value="KAJ0024087.1"/>
    <property type="molecule type" value="Genomic_DNA"/>
</dbReference>
<keyword evidence="2" id="KW-1185">Reference proteome</keyword>
<evidence type="ECO:0000313" key="2">
    <source>
        <dbReference type="Proteomes" id="UP001163603"/>
    </source>
</evidence>
<reference evidence="2" key="1">
    <citation type="journal article" date="2023" name="G3 (Bethesda)">
        <title>Genome assembly and association tests identify interacting loci associated with vigor, precocity, and sex in interspecific pistachio rootstocks.</title>
        <authorList>
            <person name="Palmer W."/>
            <person name="Jacygrad E."/>
            <person name="Sagayaradj S."/>
            <person name="Cavanaugh K."/>
            <person name="Han R."/>
            <person name="Bertier L."/>
            <person name="Beede B."/>
            <person name="Kafkas S."/>
            <person name="Golino D."/>
            <person name="Preece J."/>
            <person name="Michelmore R."/>
        </authorList>
    </citation>
    <scope>NUCLEOTIDE SEQUENCE [LARGE SCALE GENOMIC DNA]</scope>
</reference>
<name>A0ACC0XS53_9ROSI</name>
<accession>A0ACC0XS53</accession>
<dbReference type="Proteomes" id="UP001163603">
    <property type="component" value="Chromosome 10"/>
</dbReference>
<gene>
    <name evidence="1" type="ORF">Pint_06775</name>
</gene>
<comment type="caution">
    <text evidence="1">The sequence shown here is derived from an EMBL/GenBank/DDBJ whole genome shotgun (WGS) entry which is preliminary data.</text>
</comment>